<evidence type="ECO:0000313" key="3">
    <source>
        <dbReference type="Proteomes" id="UP001524460"/>
    </source>
</evidence>
<feature type="transmembrane region" description="Helical" evidence="1">
    <location>
        <begin position="33"/>
        <end position="57"/>
    </location>
</feature>
<dbReference type="EMBL" id="JANEYT010000134">
    <property type="protein sequence ID" value="MCQ1061287.1"/>
    <property type="molecule type" value="Genomic_DNA"/>
</dbReference>
<dbReference type="RefSeq" id="WP_255045403.1">
    <property type="nucleotide sequence ID" value="NZ_JANEYT010000134.1"/>
</dbReference>
<evidence type="ECO:0000313" key="2">
    <source>
        <dbReference type="EMBL" id="MCQ1061287.1"/>
    </source>
</evidence>
<keyword evidence="1" id="KW-1133">Transmembrane helix</keyword>
<feature type="transmembrane region" description="Helical" evidence="1">
    <location>
        <begin position="6"/>
        <end position="24"/>
    </location>
</feature>
<keyword evidence="3" id="KW-1185">Reference proteome</keyword>
<sequence length="270" mass="30686">MSEYLAPIIIFMLGLASGISAIVIENRYKKRKVIIISAIFCMILLPIFTPIILYFAYKGKKQHEDKLEEELKFASNSYIPEEELSFKSVKQIVENYSKDNGEVSFNSRAVVLSVGADNMAQEHHRKFGGAYLLQRFKDELIKPSFTLSRSFSSLDTKEKCALMLIEVVRSFKSDPKLFNNDFMSIISNHGDCKVSDKNEDLTEKFTAEMNILLKEWMRNNLATPSEAVDNIEHVMRTYVNDNNGELSEIIKVHLGNLGVEGQPETIEAKA</sequence>
<keyword evidence="1" id="KW-0472">Membrane</keyword>
<dbReference type="Proteomes" id="UP001524460">
    <property type="component" value="Unassembled WGS sequence"/>
</dbReference>
<comment type="caution">
    <text evidence="2">The sequence shown here is derived from an EMBL/GenBank/DDBJ whole genome shotgun (WGS) entry which is preliminary data.</text>
</comment>
<reference evidence="2 3" key="1">
    <citation type="submission" date="2022-07" db="EMBL/GenBank/DDBJ databases">
        <title>Photobacterium pectinilyticum sp. nov., a marine bacterium isolated from surface seawater of Qingdao offshore.</title>
        <authorList>
            <person name="Wang X."/>
        </authorList>
    </citation>
    <scope>NUCLEOTIDE SEQUENCE [LARGE SCALE GENOMIC DNA]</scope>
    <source>
        <strain evidence="2 3">ZSDE20</strain>
    </source>
</reference>
<protein>
    <submittedName>
        <fullName evidence="2">Uncharacterized protein</fullName>
    </submittedName>
</protein>
<organism evidence="2 3">
    <name type="scientific">Photobacterium pectinilyticum</name>
    <dbReference type="NCBI Taxonomy" id="2906793"/>
    <lineage>
        <taxon>Bacteria</taxon>
        <taxon>Pseudomonadati</taxon>
        <taxon>Pseudomonadota</taxon>
        <taxon>Gammaproteobacteria</taxon>
        <taxon>Vibrionales</taxon>
        <taxon>Vibrionaceae</taxon>
        <taxon>Photobacterium</taxon>
    </lineage>
</organism>
<proteinExistence type="predicted"/>
<gene>
    <name evidence="2" type="ORF">NHN17_24980</name>
</gene>
<name>A0ABT1NAZ4_9GAMM</name>
<evidence type="ECO:0000256" key="1">
    <source>
        <dbReference type="SAM" id="Phobius"/>
    </source>
</evidence>
<accession>A0ABT1NAZ4</accession>
<keyword evidence="1" id="KW-0812">Transmembrane</keyword>